<dbReference type="Pfam" id="PF00155">
    <property type="entry name" value="Aminotran_1_2"/>
    <property type="match status" value="1"/>
</dbReference>
<dbReference type="Gene3D" id="3.90.1150.10">
    <property type="entry name" value="Aspartate Aminotransferase, domain 1"/>
    <property type="match status" value="1"/>
</dbReference>
<evidence type="ECO:0000256" key="2">
    <source>
        <dbReference type="ARBA" id="ARBA00022576"/>
    </source>
</evidence>
<keyword evidence="3" id="KW-0808">Transferase</keyword>
<dbReference type="InterPro" id="IPR004839">
    <property type="entry name" value="Aminotransferase_I/II_large"/>
</dbReference>
<reference evidence="5 6" key="1">
    <citation type="submission" date="2016-05" db="EMBL/GenBank/DDBJ databases">
        <title>Single-cell genome of chain-forming Candidatus Thiomargarita nelsonii and comparison to other large sulfur-oxidizing bacteria.</title>
        <authorList>
            <person name="Winkel M."/>
            <person name="Salman V."/>
            <person name="Woyke T."/>
            <person name="Schulz-Vogt H."/>
            <person name="Richter M."/>
            <person name="Flood B."/>
            <person name="Bailey J."/>
            <person name="Amann R."/>
            <person name="Mussmann M."/>
        </authorList>
    </citation>
    <scope>NUCLEOTIDE SEQUENCE [LARGE SCALE GENOMIC DNA]</scope>
    <source>
        <strain evidence="5 6">THI036</strain>
    </source>
</reference>
<dbReference type="InterPro" id="IPR015424">
    <property type="entry name" value="PyrdxlP-dep_Trfase"/>
</dbReference>
<sequence length="225" mass="25251">MNPDLNLLQLYPFEKLAQLKKNCVPPPQLSPINLSLGEPQHATPDLIVNAMNTALAQGLKKYPTTQGGKALRRSIAHWLIHRFALPLDSLDPDRHILPVNGTREALFSFAQSVINRQTPKPLVLMPNPFYQIYEGAALLAGAKPFYINFLDQESAHIPEAVWADCQLLYICSPNNPTGTVLNMSTLQSLIECADEYDFIIAADECYSEIYTDERRRLRSPMTSPM</sequence>
<comment type="cofactor">
    <cofactor evidence="1">
        <name>pyridoxal 5'-phosphate</name>
        <dbReference type="ChEBI" id="CHEBI:597326"/>
    </cofactor>
</comment>
<dbReference type="InterPro" id="IPR015421">
    <property type="entry name" value="PyrdxlP-dep_Trfase_major"/>
</dbReference>
<feature type="domain" description="Aminotransferase class I/classII large" evidence="4">
    <location>
        <begin position="32"/>
        <end position="212"/>
    </location>
</feature>
<dbReference type="GO" id="GO:0008483">
    <property type="term" value="F:transaminase activity"/>
    <property type="evidence" value="ECO:0007669"/>
    <property type="project" value="UniProtKB-KW"/>
</dbReference>
<proteinExistence type="predicted"/>
<evidence type="ECO:0000259" key="4">
    <source>
        <dbReference type="Pfam" id="PF00155"/>
    </source>
</evidence>
<dbReference type="SUPFAM" id="SSF53383">
    <property type="entry name" value="PLP-dependent transferases"/>
    <property type="match status" value="1"/>
</dbReference>
<evidence type="ECO:0000313" key="6">
    <source>
        <dbReference type="Proteomes" id="UP000076962"/>
    </source>
</evidence>
<protein>
    <submittedName>
        <fullName evidence="5">Succinyldiaminopimelate transaminase</fullName>
    </submittedName>
</protein>
<dbReference type="PANTHER" id="PTHR42832:SF3">
    <property type="entry name" value="L-GLUTAMINE--4-(METHYLSULFANYL)-2-OXOBUTANOATE AMINOTRANSFERASE"/>
    <property type="match status" value="1"/>
</dbReference>
<dbReference type="PANTHER" id="PTHR42832">
    <property type="entry name" value="AMINO ACID AMINOTRANSFERASE"/>
    <property type="match status" value="1"/>
</dbReference>
<comment type="caution">
    <text evidence="5">The sequence shown here is derived from an EMBL/GenBank/DDBJ whole genome shotgun (WGS) entry which is preliminary data.</text>
</comment>
<keyword evidence="6" id="KW-1185">Reference proteome</keyword>
<dbReference type="InterPro" id="IPR050881">
    <property type="entry name" value="LL-DAP_aminotransferase"/>
</dbReference>
<evidence type="ECO:0000256" key="3">
    <source>
        <dbReference type="ARBA" id="ARBA00022679"/>
    </source>
</evidence>
<dbReference type="CDD" id="cd00609">
    <property type="entry name" value="AAT_like"/>
    <property type="match status" value="1"/>
</dbReference>
<keyword evidence="2" id="KW-0032">Aminotransferase</keyword>
<dbReference type="EMBL" id="LUTY01002852">
    <property type="protein sequence ID" value="OAD19315.1"/>
    <property type="molecule type" value="Genomic_DNA"/>
</dbReference>
<evidence type="ECO:0000256" key="1">
    <source>
        <dbReference type="ARBA" id="ARBA00001933"/>
    </source>
</evidence>
<dbReference type="Proteomes" id="UP000076962">
    <property type="component" value="Unassembled WGS sequence"/>
</dbReference>
<dbReference type="Gene3D" id="3.40.640.10">
    <property type="entry name" value="Type I PLP-dependent aspartate aminotransferase-like (Major domain)"/>
    <property type="match status" value="1"/>
</dbReference>
<organism evidence="5 6">
    <name type="scientific">Candidatus Thiomargarita nelsonii</name>
    <dbReference type="NCBI Taxonomy" id="1003181"/>
    <lineage>
        <taxon>Bacteria</taxon>
        <taxon>Pseudomonadati</taxon>
        <taxon>Pseudomonadota</taxon>
        <taxon>Gammaproteobacteria</taxon>
        <taxon>Thiotrichales</taxon>
        <taxon>Thiotrichaceae</taxon>
        <taxon>Thiomargarita</taxon>
    </lineage>
</organism>
<dbReference type="AlphaFoldDB" id="A0A176RUB6"/>
<evidence type="ECO:0000313" key="5">
    <source>
        <dbReference type="EMBL" id="OAD19315.1"/>
    </source>
</evidence>
<name>A0A176RUB6_9GAMM</name>
<dbReference type="InterPro" id="IPR015422">
    <property type="entry name" value="PyrdxlP-dep_Trfase_small"/>
</dbReference>
<dbReference type="GO" id="GO:0030170">
    <property type="term" value="F:pyridoxal phosphate binding"/>
    <property type="evidence" value="ECO:0007669"/>
    <property type="project" value="InterPro"/>
</dbReference>
<gene>
    <name evidence="5" type="ORF">THIOM_005060</name>
</gene>
<accession>A0A176RUB6</accession>